<dbReference type="Proteomes" id="UP000257109">
    <property type="component" value="Unassembled WGS sequence"/>
</dbReference>
<gene>
    <name evidence="2" type="ORF">CR513_16586</name>
</gene>
<evidence type="ECO:0000313" key="2">
    <source>
        <dbReference type="EMBL" id="RDY00258.1"/>
    </source>
</evidence>
<dbReference type="OrthoDB" id="2732387at2759"/>
<comment type="caution">
    <text evidence="2">The sequence shown here is derived from an EMBL/GenBank/DDBJ whole genome shotgun (WGS) entry which is preliminary data.</text>
</comment>
<evidence type="ECO:0000313" key="3">
    <source>
        <dbReference type="Proteomes" id="UP000257109"/>
    </source>
</evidence>
<name>A0A371HBT7_MUCPR</name>
<evidence type="ECO:0000256" key="1">
    <source>
        <dbReference type="SAM" id="MobiDB-lite"/>
    </source>
</evidence>
<sequence>MGWCTGLPQHTTPKQTAKPKYSIGKSRRFYKRTRAATLKTRSGHIGRHSRLCWECLPIGLFSTKPVTYRLNWNNELIAQSRSSTWPTTKLGKKGSTNYKSWRNSRVKQFHDHRILRKEFQVGQKVLLFNSRLKLIIGKLHSRWDGPFIITKVLPYDELTRTTFQVNVQQLKIFHEGPTTIVGKVESISLKEPAAMAGTT</sequence>
<feature type="non-terminal residue" evidence="2">
    <location>
        <position position="1"/>
    </location>
</feature>
<keyword evidence="3" id="KW-1185">Reference proteome</keyword>
<proteinExistence type="predicted"/>
<protein>
    <recommendedName>
        <fullName evidence="4">Reverse transcriptase domain-containing protein</fullName>
    </recommendedName>
</protein>
<dbReference type="AlphaFoldDB" id="A0A371HBT7"/>
<organism evidence="2 3">
    <name type="scientific">Mucuna pruriens</name>
    <name type="common">Velvet bean</name>
    <name type="synonym">Dolichos pruriens</name>
    <dbReference type="NCBI Taxonomy" id="157652"/>
    <lineage>
        <taxon>Eukaryota</taxon>
        <taxon>Viridiplantae</taxon>
        <taxon>Streptophyta</taxon>
        <taxon>Embryophyta</taxon>
        <taxon>Tracheophyta</taxon>
        <taxon>Spermatophyta</taxon>
        <taxon>Magnoliopsida</taxon>
        <taxon>eudicotyledons</taxon>
        <taxon>Gunneridae</taxon>
        <taxon>Pentapetalae</taxon>
        <taxon>rosids</taxon>
        <taxon>fabids</taxon>
        <taxon>Fabales</taxon>
        <taxon>Fabaceae</taxon>
        <taxon>Papilionoideae</taxon>
        <taxon>50 kb inversion clade</taxon>
        <taxon>NPAAA clade</taxon>
        <taxon>indigoferoid/millettioid clade</taxon>
        <taxon>Phaseoleae</taxon>
        <taxon>Mucuna</taxon>
    </lineage>
</organism>
<dbReference type="EMBL" id="QJKJ01003039">
    <property type="protein sequence ID" value="RDY00258.1"/>
    <property type="molecule type" value="Genomic_DNA"/>
</dbReference>
<feature type="region of interest" description="Disordered" evidence="1">
    <location>
        <begin position="1"/>
        <end position="21"/>
    </location>
</feature>
<reference evidence="2" key="1">
    <citation type="submission" date="2018-05" db="EMBL/GenBank/DDBJ databases">
        <title>Draft genome of Mucuna pruriens seed.</title>
        <authorList>
            <person name="Nnadi N.E."/>
            <person name="Vos R."/>
            <person name="Hasami M.H."/>
            <person name="Devisetty U.K."/>
            <person name="Aguiy J.C."/>
        </authorList>
    </citation>
    <scope>NUCLEOTIDE SEQUENCE [LARGE SCALE GENOMIC DNA]</scope>
    <source>
        <strain evidence="2">JCA_2017</strain>
    </source>
</reference>
<evidence type="ECO:0008006" key="4">
    <source>
        <dbReference type="Google" id="ProtNLM"/>
    </source>
</evidence>
<accession>A0A371HBT7</accession>